<dbReference type="PANTHER" id="PTHR19211:SF117">
    <property type="entry name" value="ATP-BINDING CASSETTE SUB-FAMILY F MEMBER 3"/>
    <property type="match status" value="1"/>
</dbReference>
<keyword evidence="4" id="KW-0067">ATP-binding</keyword>
<dbReference type="InterPro" id="IPR050611">
    <property type="entry name" value="ABCF"/>
</dbReference>
<evidence type="ECO:0000313" key="6">
    <source>
        <dbReference type="Ensembl" id="ENSCCRP00015086959.1"/>
    </source>
</evidence>
<dbReference type="AlphaFoldDB" id="A0A8C1XW38"/>
<keyword evidence="3" id="KW-0547">Nucleotide-binding</keyword>
<dbReference type="SUPFAM" id="SSF52540">
    <property type="entry name" value="P-loop containing nucleoside triphosphate hydrolases"/>
    <property type="match status" value="2"/>
</dbReference>
<reference evidence="6" key="1">
    <citation type="submission" date="2025-08" db="UniProtKB">
        <authorList>
            <consortium name="Ensembl"/>
        </authorList>
    </citation>
    <scope>IDENTIFICATION</scope>
</reference>
<evidence type="ECO:0000256" key="1">
    <source>
        <dbReference type="ARBA" id="ARBA00011054"/>
    </source>
</evidence>
<dbReference type="CDD" id="cd03221">
    <property type="entry name" value="ABCF_EF-3"/>
    <property type="match status" value="2"/>
</dbReference>
<feature type="domain" description="ABC transporter" evidence="5">
    <location>
        <begin position="59"/>
        <end position="295"/>
    </location>
</feature>
<dbReference type="SMART" id="SM00382">
    <property type="entry name" value="AAA"/>
    <property type="match status" value="2"/>
</dbReference>
<evidence type="ECO:0000259" key="5">
    <source>
        <dbReference type="PROSITE" id="PS50893"/>
    </source>
</evidence>
<evidence type="ECO:0000256" key="3">
    <source>
        <dbReference type="ARBA" id="ARBA00022741"/>
    </source>
</evidence>
<dbReference type="GO" id="GO:0016887">
    <property type="term" value="F:ATP hydrolysis activity"/>
    <property type="evidence" value="ECO:0007669"/>
    <property type="project" value="InterPro"/>
</dbReference>
<dbReference type="PROSITE" id="PS50893">
    <property type="entry name" value="ABC_TRANSPORTER_2"/>
    <property type="match status" value="2"/>
</dbReference>
<dbReference type="PROSITE" id="PS00211">
    <property type="entry name" value="ABC_TRANSPORTER_1"/>
    <property type="match status" value="2"/>
</dbReference>
<dbReference type="Ensembl" id="ENSCCRT00015089763.1">
    <property type="protein sequence ID" value="ENSCCRP00015086959.1"/>
    <property type="gene ID" value="ENSCCRG00015034026.1"/>
</dbReference>
<gene>
    <name evidence="6" type="primary">abcf3</name>
</gene>
<dbReference type="InterPro" id="IPR017871">
    <property type="entry name" value="ABC_transporter-like_CS"/>
</dbReference>
<dbReference type="Pfam" id="PF12848">
    <property type="entry name" value="ABC_tran_Xtn"/>
    <property type="match status" value="1"/>
</dbReference>
<feature type="domain" description="ABC transporter" evidence="5">
    <location>
        <begin position="363"/>
        <end position="578"/>
    </location>
</feature>
<proteinExistence type="inferred from homology"/>
<sequence>AIGDVLQETVDAKKLEKAEAKLKAKHELLLEELRASASQASSKKENRVDSSGKNRSYDIRIENFDVSFGERCLLQGAELSLASGRRYGLIGRNGLGKTTLLKMLASRSLRVPLHISILHVEQEVAGDDTVALQSVLESDTVREELLKEERTLNAHIANGTADGLESVRLSEIYAKLEEIEADKAPARLILVDFYISAVVIDVCVYCREFSGGWRMRLALARALFPTNMLDVRAILWLENYLQTWQSTILVVSHDRNFLNAVVTDIIHLHSQRLESYRGDYENFIKTKEDRLKNQQREYEAQLQYREHIQVFIDRFRYNANRAAQVQSKLKLLEKLPELKPLVKESEAVLRFPDNFEKLSPPILQLDEVEFGYNPDQRIFNGLSVSADLESRICIVGENGAGKSTVLKLLMGELTPINGTRYAHRNLKIGYFSQHHVDQLDLNVCSIELLLKRFPGHTEEEYRHQLGGYGITGELATRPVASLSGGQKSRVAFAQMTMPCPNFYILDEPTNHLDMETIEALGKALNKFRGGVVLVSHDERLIRMVCKELWVCEAGRVHRVEGGFDEYKDILQEQFRREGYL</sequence>
<dbReference type="FunFam" id="3.40.50.300:FF:000011">
    <property type="entry name" value="Putative ABC transporter ATP-binding component"/>
    <property type="match status" value="1"/>
</dbReference>
<dbReference type="InterPro" id="IPR027417">
    <property type="entry name" value="P-loop_NTPase"/>
</dbReference>
<keyword evidence="2" id="KW-0677">Repeat</keyword>
<organism evidence="6 7">
    <name type="scientific">Cyprinus carpio</name>
    <name type="common">Common carp</name>
    <dbReference type="NCBI Taxonomy" id="7962"/>
    <lineage>
        <taxon>Eukaryota</taxon>
        <taxon>Metazoa</taxon>
        <taxon>Chordata</taxon>
        <taxon>Craniata</taxon>
        <taxon>Vertebrata</taxon>
        <taxon>Euteleostomi</taxon>
        <taxon>Actinopterygii</taxon>
        <taxon>Neopterygii</taxon>
        <taxon>Teleostei</taxon>
        <taxon>Ostariophysi</taxon>
        <taxon>Cypriniformes</taxon>
        <taxon>Cyprinidae</taxon>
        <taxon>Cyprininae</taxon>
        <taxon>Cyprinus</taxon>
    </lineage>
</organism>
<dbReference type="GO" id="GO:0005524">
    <property type="term" value="F:ATP binding"/>
    <property type="evidence" value="ECO:0007669"/>
    <property type="project" value="UniProtKB-KW"/>
</dbReference>
<dbReference type="PANTHER" id="PTHR19211">
    <property type="entry name" value="ATP-BINDING TRANSPORT PROTEIN-RELATED"/>
    <property type="match status" value="1"/>
</dbReference>
<dbReference type="FunFam" id="3.40.50.300:FF:000104">
    <property type="entry name" value="ATP-binding cassette sub-family F member 3"/>
    <property type="match status" value="1"/>
</dbReference>
<dbReference type="InterPro" id="IPR003439">
    <property type="entry name" value="ABC_transporter-like_ATP-bd"/>
</dbReference>
<dbReference type="Pfam" id="PF00005">
    <property type="entry name" value="ABC_tran"/>
    <property type="match status" value="2"/>
</dbReference>
<dbReference type="Proteomes" id="UP000694700">
    <property type="component" value="Unplaced"/>
</dbReference>
<protein>
    <recommendedName>
        <fullName evidence="5">ABC transporter domain-containing protein</fullName>
    </recommendedName>
</protein>
<dbReference type="InterPro" id="IPR032781">
    <property type="entry name" value="ABC_tran_Xtn"/>
</dbReference>
<dbReference type="InterPro" id="IPR003593">
    <property type="entry name" value="AAA+_ATPase"/>
</dbReference>
<evidence type="ECO:0000256" key="4">
    <source>
        <dbReference type="ARBA" id="ARBA00022840"/>
    </source>
</evidence>
<dbReference type="Gene3D" id="3.40.50.300">
    <property type="entry name" value="P-loop containing nucleotide triphosphate hydrolases"/>
    <property type="match status" value="2"/>
</dbReference>
<comment type="similarity">
    <text evidence="1">Belongs to the ABC transporter superfamily. ABCF family. EF3 subfamily.</text>
</comment>
<accession>A0A8C1XW38</accession>
<evidence type="ECO:0000256" key="2">
    <source>
        <dbReference type="ARBA" id="ARBA00022737"/>
    </source>
</evidence>
<name>A0A8C1XW38_CYPCA</name>
<evidence type="ECO:0000313" key="7">
    <source>
        <dbReference type="Proteomes" id="UP000694700"/>
    </source>
</evidence>